<gene>
    <name evidence="2" type="primary">AUGUSTUS-3.0.2_08522</name>
    <name evidence="2" type="ORF">TcasGA2_TC008522</name>
</gene>
<dbReference type="Pfam" id="PF00650">
    <property type="entry name" value="CRAL_TRIO"/>
    <property type="match status" value="1"/>
</dbReference>
<dbReference type="Gene3D" id="3.40.525.10">
    <property type="entry name" value="CRAL-TRIO lipid binding domain"/>
    <property type="match status" value="1"/>
</dbReference>
<dbReference type="InterPro" id="IPR036273">
    <property type="entry name" value="CRAL/TRIO_N_dom_sf"/>
</dbReference>
<dbReference type="PhylomeDB" id="D2A331"/>
<proteinExistence type="predicted"/>
<keyword evidence="3" id="KW-1185">Reference proteome</keyword>
<dbReference type="KEGG" id="tca:657156"/>
<evidence type="ECO:0000313" key="3">
    <source>
        <dbReference type="Proteomes" id="UP000007266"/>
    </source>
</evidence>
<dbReference type="SMART" id="SM00516">
    <property type="entry name" value="SEC14"/>
    <property type="match status" value="1"/>
</dbReference>
<dbReference type="GO" id="GO:1902936">
    <property type="term" value="F:phosphatidylinositol bisphosphate binding"/>
    <property type="evidence" value="ECO:0000318"/>
    <property type="project" value="GO_Central"/>
</dbReference>
<evidence type="ECO:0000313" key="2">
    <source>
        <dbReference type="EMBL" id="EFA02785.1"/>
    </source>
</evidence>
<dbReference type="PROSITE" id="PS50191">
    <property type="entry name" value="CRAL_TRIO"/>
    <property type="match status" value="1"/>
</dbReference>
<feature type="domain" description="CRAL-TRIO" evidence="1">
    <location>
        <begin position="91"/>
        <end position="252"/>
    </location>
</feature>
<dbReference type="eggNOG" id="KOG1471">
    <property type="taxonomic scope" value="Eukaryota"/>
</dbReference>
<dbReference type="OrthoDB" id="6575879at2759"/>
<accession>D2A331</accession>
<dbReference type="Proteomes" id="UP000007266">
    <property type="component" value="Linkage group 4"/>
</dbReference>
<dbReference type="SUPFAM" id="SSF52087">
    <property type="entry name" value="CRAL/TRIO domain"/>
    <property type="match status" value="1"/>
</dbReference>
<dbReference type="Gene3D" id="1.10.8.20">
    <property type="entry name" value="N-terminal domain of phosphatidylinositol transfer protein sec14p"/>
    <property type="match status" value="1"/>
</dbReference>
<dbReference type="InterPro" id="IPR001251">
    <property type="entry name" value="CRAL-TRIO_dom"/>
</dbReference>
<name>D2A331_TRICA</name>
<reference evidence="2 3" key="2">
    <citation type="journal article" date="2010" name="Nucleic Acids Res.">
        <title>BeetleBase in 2010: revisions to provide comprehensive genomic information for Tribolium castaneum.</title>
        <authorList>
            <person name="Kim H.S."/>
            <person name="Murphy T."/>
            <person name="Xia J."/>
            <person name="Caragea D."/>
            <person name="Park Y."/>
            <person name="Beeman R.W."/>
            <person name="Lorenzen M.D."/>
            <person name="Butcher S."/>
            <person name="Manak J.R."/>
            <person name="Brown S.J."/>
        </authorList>
    </citation>
    <scope>GENOME REANNOTATION</scope>
    <source>
        <strain evidence="2 3">Georgia GA2</strain>
    </source>
</reference>
<dbReference type="InParanoid" id="D2A331"/>
<dbReference type="CDD" id="cd00170">
    <property type="entry name" value="SEC14"/>
    <property type="match status" value="1"/>
</dbReference>
<dbReference type="EMBL" id="KQ971339">
    <property type="protein sequence ID" value="EFA02785.1"/>
    <property type="molecule type" value="Genomic_DNA"/>
</dbReference>
<reference evidence="2 3" key="1">
    <citation type="journal article" date="2008" name="Nature">
        <title>The genome of the model beetle and pest Tribolium castaneum.</title>
        <authorList>
            <consortium name="Tribolium Genome Sequencing Consortium"/>
            <person name="Richards S."/>
            <person name="Gibbs R.A."/>
            <person name="Weinstock G.M."/>
            <person name="Brown S.J."/>
            <person name="Denell R."/>
            <person name="Beeman R.W."/>
            <person name="Gibbs R."/>
            <person name="Beeman R.W."/>
            <person name="Brown S.J."/>
            <person name="Bucher G."/>
            <person name="Friedrich M."/>
            <person name="Grimmelikhuijzen C.J."/>
            <person name="Klingler M."/>
            <person name="Lorenzen M."/>
            <person name="Richards S."/>
            <person name="Roth S."/>
            <person name="Schroder R."/>
            <person name="Tautz D."/>
            <person name="Zdobnov E.M."/>
            <person name="Muzny D."/>
            <person name="Gibbs R.A."/>
            <person name="Weinstock G.M."/>
            <person name="Attaway T."/>
            <person name="Bell S."/>
            <person name="Buhay C.J."/>
            <person name="Chandrabose M.N."/>
            <person name="Chavez D."/>
            <person name="Clerk-Blankenburg K.P."/>
            <person name="Cree A."/>
            <person name="Dao M."/>
            <person name="Davis C."/>
            <person name="Chacko J."/>
            <person name="Dinh H."/>
            <person name="Dugan-Rocha S."/>
            <person name="Fowler G."/>
            <person name="Garner T.T."/>
            <person name="Garnes J."/>
            <person name="Gnirke A."/>
            <person name="Hawes A."/>
            <person name="Hernandez J."/>
            <person name="Hines S."/>
            <person name="Holder M."/>
            <person name="Hume J."/>
            <person name="Jhangiani S.N."/>
            <person name="Joshi V."/>
            <person name="Khan Z.M."/>
            <person name="Jackson L."/>
            <person name="Kovar C."/>
            <person name="Kowis A."/>
            <person name="Lee S."/>
            <person name="Lewis L.R."/>
            <person name="Margolis J."/>
            <person name="Morgan M."/>
            <person name="Nazareth L.V."/>
            <person name="Nguyen N."/>
            <person name="Okwuonu G."/>
            <person name="Parker D."/>
            <person name="Richards S."/>
            <person name="Ruiz S.J."/>
            <person name="Santibanez J."/>
            <person name="Savard J."/>
            <person name="Scherer S.E."/>
            <person name="Schneider B."/>
            <person name="Sodergren E."/>
            <person name="Tautz D."/>
            <person name="Vattahil S."/>
            <person name="Villasana D."/>
            <person name="White C.S."/>
            <person name="Wright R."/>
            <person name="Park Y."/>
            <person name="Beeman R.W."/>
            <person name="Lord J."/>
            <person name="Oppert B."/>
            <person name="Lorenzen M."/>
            <person name="Brown S."/>
            <person name="Wang L."/>
            <person name="Savard J."/>
            <person name="Tautz D."/>
            <person name="Richards S."/>
            <person name="Weinstock G."/>
            <person name="Gibbs R.A."/>
            <person name="Liu Y."/>
            <person name="Worley K."/>
            <person name="Weinstock G."/>
            <person name="Elsik C.G."/>
            <person name="Reese J.T."/>
            <person name="Elhaik E."/>
            <person name="Landan G."/>
            <person name="Graur D."/>
            <person name="Arensburger P."/>
            <person name="Atkinson P."/>
            <person name="Beeman R.W."/>
            <person name="Beidler J."/>
            <person name="Brown S.J."/>
            <person name="Demuth J.P."/>
            <person name="Drury D.W."/>
            <person name="Du Y.Z."/>
            <person name="Fujiwara H."/>
            <person name="Lorenzen M."/>
            <person name="Maselli V."/>
            <person name="Osanai M."/>
            <person name="Park Y."/>
            <person name="Robertson H.M."/>
            <person name="Tu Z."/>
            <person name="Wang J.J."/>
            <person name="Wang S."/>
            <person name="Richards S."/>
            <person name="Song H."/>
            <person name="Zhang L."/>
            <person name="Sodergren E."/>
            <person name="Werner D."/>
            <person name="Stanke M."/>
            <person name="Morgenstern B."/>
            <person name="Solovyev V."/>
            <person name="Kosarev P."/>
            <person name="Brown G."/>
            <person name="Chen H.C."/>
            <person name="Ermolaeva O."/>
            <person name="Hlavina W."/>
            <person name="Kapustin Y."/>
            <person name="Kiryutin B."/>
            <person name="Kitts P."/>
            <person name="Maglott D."/>
            <person name="Pruitt K."/>
            <person name="Sapojnikov V."/>
            <person name="Souvorov A."/>
            <person name="Mackey A.J."/>
            <person name="Waterhouse R.M."/>
            <person name="Wyder S."/>
            <person name="Zdobnov E.M."/>
            <person name="Zdobnov E.M."/>
            <person name="Wyder S."/>
            <person name="Kriventseva E.V."/>
            <person name="Kadowaki T."/>
            <person name="Bork P."/>
            <person name="Aranda M."/>
            <person name="Bao R."/>
            <person name="Beermann A."/>
            <person name="Berns N."/>
            <person name="Bolognesi R."/>
            <person name="Bonneton F."/>
            <person name="Bopp D."/>
            <person name="Brown S.J."/>
            <person name="Bucher G."/>
            <person name="Butts T."/>
            <person name="Chaumot A."/>
            <person name="Denell R.E."/>
            <person name="Ferrier D.E."/>
            <person name="Friedrich M."/>
            <person name="Gordon C.M."/>
            <person name="Jindra M."/>
            <person name="Klingler M."/>
            <person name="Lan Q."/>
            <person name="Lattorff H.M."/>
            <person name="Laudet V."/>
            <person name="von Levetsow C."/>
            <person name="Liu Z."/>
            <person name="Lutz R."/>
            <person name="Lynch J.A."/>
            <person name="da Fonseca R.N."/>
            <person name="Posnien N."/>
            <person name="Reuter R."/>
            <person name="Roth S."/>
            <person name="Savard J."/>
            <person name="Schinko J.B."/>
            <person name="Schmitt C."/>
            <person name="Schoppmeier M."/>
            <person name="Schroder R."/>
            <person name="Shippy T.D."/>
            <person name="Simonnet F."/>
            <person name="Marques-Souza H."/>
            <person name="Tautz D."/>
            <person name="Tomoyasu Y."/>
            <person name="Trauner J."/>
            <person name="Van der Zee M."/>
            <person name="Vervoort M."/>
            <person name="Wittkopp N."/>
            <person name="Wimmer E.A."/>
            <person name="Yang X."/>
            <person name="Jones A.K."/>
            <person name="Sattelle D.B."/>
            <person name="Ebert P.R."/>
            <person name="Nelson D."/>
            <person name="Scott J.G."/>
            <person name="Beeman R.W."/>
            <person name="Muthukrishnan S."/>
            <person name="Kramer K.J."/>
            <person name="Arakane Y."/>
            <person name="Beeman R.W."/>
            <person name="Zhu Q."/>
            <person name="Hogenkamp D."/>
            <person name="Dixit R."/>
            <person name="Oppert B."/>
            <person name="Jiang H."/>
            <person name="Zou Z."/>
            <person name="Marshall J."/>
            <person name="Elpidina E."/>
            <person name="Vinokurov K."/>
            <person name="Oppert C."/>
            <person name="Zou Z."/>
            <person name="Evans J."/>
            <person name="Lu Z."/>
            <person name="Zhao P."/>
            <person name="Sumathipala N."/>
            <person name="Altincicek B."/>
            <person name="Vilcinskas A."/>
            <person name="Williams M."/>
            <person name="Hultmark D."/>
            <person name="Hetru C."/>
            <person name="Jiang H."/>
            <person name="Grimmelikhuijzen C.J."/>
            <person name="Hauser F."/>
            <person name="Cazzamali G."/>
            <person name="Williamson M."/>
            <person name="Park Y."/>
            <person name="Li B."/>
            <person name="Tanaka Y."/>
            <person name="Predel R."/>
            <person name="Neupert S."/>
            <person name="Schachtner J."/>
            <person name="Verleyen P."/>
            <person name="Raible F."/>
            <person name="Bork P."/>
            <person name="Friedrich M."/>
            <person name="Walden K.K."/>
            <person name="Robertson H.M."/>
            <person name="Angeli S."/>
            <person name="Foret S."/>
            <person name="Bucher G."/>
            <person name="Schuetz S."/>
            <person name="Maleszka R."/>
            <person name="Wimmer E.A."/>
            <person name="Beeman R.W."/>
            <person name="Lorenzen M."/>
            <person name="Tomoyasu Y."/>
            <person name="Miller S.C."/>
            <person name="Grossmann D."/>
            <person name="Bucher G."/>
        </authorList>
    </citation>
    <scope>NUCLEOTIDE SEQUENCE [LARGE SCALE GENOMIC DNA]</scope>
    <source>
        <strain evidence="2 3">Georgia GA2</strain>
    </source>
</reference>
<dbReference type="PRINTS" id="PR00180">
    <property type="entry name" value="CRETINALDHBP"/>
</dbReference>
<protein>
    <submittedName>
        <fullName evidence="2">Alpha-tocopherol transfer protein-like</fullName>
    </submittedName>
</protein>
<dbReference type="PANTHER" id="PTHR10174:SF222">
    <property type="entry name" value="GH10083P-RELATED"/>
    <property type="match status" value="1"/>
</dbReference>
<dbReference type="OMA" id="IFDMINV"/>
<dbReference type="AlphaFoldDB" id="D2A331"/>
<dbReference type="InterPro" id="IPR036865">
    <property type="entry name" value="CRAL-TRIO_dom_sf"/>
</dbReference>
<dbReference type="PANTHER" id="PTHR10174">
    <property type="entry name" value="ALPHA-TOCOPHEROL TRANSFER PROTEIN-RELATED"/>
    <property type="match status" value="1"/>
</dbReference>
<evidence type="ECO:0000259" key="1">
    <source>
        <dbReference type="PROSITE" id="PS50191"/>
    </source>
</evidence>
<dbReference type="SUPFAM" id="SSF46938">
    <property type="entry name" value="CRAL/TRIO N-terminal domain"/>
    <property type="match status" value="1"/>
</dbReference>
<dbReference type="HOGENOM" id="CLU_046597_3_1_1"/>
<organism evidence="2 3">
    <name type="scientific">Tribolium castaneum</name>
    <name type="common">Red flour beetle</name>
    <dbReference type="NCBI Taxonomy" id="7070"/>
    <lineage>
        <taxon>Eukaryota</taxon>
        <taxon>Metazoa</taxon>
        <taxon>Ecdysozoa</taxon>
        <taxon>Arthropoda</taxon>
        <taxon>Hexapoda</taxon>
        <taxon>Insecta</taxon>
        <taxon>Pterygota</taxon>
        <taxon>Neoptera</taxon>
        <taxon>Endopterygota</taxon>
        <taxon>Coleoptera</taxon>
        <taxon>Polyphaga</taxon>
        <taxon>Cucujiformia</taxon>
        <taxon>Tenebrionidae</taxon>
        <taxon>Tenebrionidae incertae sedis</taxon>
        <taxon>Tribolium</taxon>
    </lineage>
</organism>
<sequence length="304" mass="35415">MNPNIFHIDENVRKNALEEHNKTEETAREDAKTIQIWMKTQHHLPEVMDEAKIINFLFMNKFNVEKTKRKIDTYYTVRSLIPDFFEQTNPKSPLMREVVDALYFGVCPKALNDKHRVFIIKVRESNKFGPRELVMHSANVTEMRLYEDCFGSGEILIFDMINVSLSDLKKLTPTVVAKILAIFQKVYSIRSEGIYILNSPSYVSVVISILKSVLKPKIFERVQVCENTDILKTIISSEDIPKDYGGEGPTLEELHEMVNLKLAFYQDRFDELDHLRVDESLRAEKLNTEEILGIYGKFKKFHFD</sequence>